<name>A0AAJ0B7K7_9PEZI</name>
<dbReference type="PROSITE" id="PS51762">
    <property type="entry name" value="GH16_2"/>
    <property type="match status" value="1"/>
</dbReference>
<dbReference type="AlphaFoldDB" id="A0AAJ0B7K7"/>
<dbReference type="PANTHER" id="PTHR10963:SF60">
    <property type="entry name" value="GRAM-NEGATIVE BACTERIA-BINDING PROTEIN 1-RELATED"/>
    <property type="match status" value="1"/>
</dbReference>
<feature type="chain" id="PRO_5042535562" evidence="1">
    <location>
        <begin position="23"/>
        <end position="293"/>
    </location>
</feature>
<protein>
    <submittedName>
        <fullName evidence="3">Glucan endo-1,3-beta-glucosidase</fullName>
    </submittedName>
</protein>
<dbReference type="CDD" id="cd02182">
    <property type="entry name" value="GH16_Strep_laminarinase_like"/>
    <property type="match status" value="1"/>
</dbReference>
<evidence type="ECO:0000313" key="3">
    <source>
        <dbReference type="EMBL" id="KAK1752209.1"/>
    </source>
</evidence>
<evidence type="ECO:0000313" key="4">
    <source>
        <dbReference type="Proteomes" id="UP001239445"/>
    </source>
</evidence>
<dbReference type="SUPFAM" id="SSF49899">
    <property type="entry name" value="Concanavalin A-like lectins/glucanases"/>
    <property type="match status" value="1"/>
</dbReference>
<dbReference type="InterPro" id="IPR000757">
    <property type="entry name" value="Beta-glucanase-like"/>
</dbReference>
<dbReference type="PANTHER" id="PTHR10963">
    <property type="entry name" value="GLYCOSYL HYDROLASE-RELATED"/>
    <property type="match status" value="1"/>
</dbReference>
<accession>A0AAJ0B7K7</accession>
<keyword evidence="4" id="KW-1185">Reference proteome</keyword>
<reference evidence="3" key="1">
    <citation type="submission" date="2023-06" db="EMBL/GenBank/DDBJ databases">
        <title>Genome-scale phylogeny and comparative genomics of the fungal order Sordariales.</title>
        <authorList>
            <consortium name="Lawrence Berkeley National Laboratory"/>
            <person name="Hensen N."/>
            <person name="Bonometti L."/>
            <person name="Westerberg I."/>
            <person name="Brannstrom I.O."/>
            <person name="Guillou S."/>
            <person name="Cros-Aarteil S."/>
            <person name="Calhoun S."/>
            <person name="Haridas S."/>
            <person name="Kuo A."/>
            <person name="Mondo S."/>
            <person name="Pangilinan J."/>
            <person name="Riley R."/>
            <person name="Labutti K."/>
            <person name="Andreopoulos B."/>
            <person name="Lipzen A."/>
            <person name="Chen C."/>
            <person name="Yanf M."/>
            <person name="Daum C."/>
            <person name="Ng V."/>
            <person name="Clum A."/>
            <person name="Steindorff A."/>
            <person name="Ohm R."/>
            <person name="Martin F."/>
            <person name="Silar P."/>
            <person name="Natvig D."/>
            <person name="Lalanne C."/>
            <person name="Gautier V."/>
            <person name="Ament-Velasquez S.L."/>
            <person name="Kruys A."/>
            <person name="Hutchinson M.I."/>
            <person name="Powell A.J."/>
            <person name="Barry K."/>
            <person name="Miller A.N."/>
            <person name="Grigoriev I.V."/>
            <person name="Debuchy R."/>
            <person name="Gladieux P."/>
            <person name="Thoren M.H."/>
            <person name="Johannesson H."/>
        </authorList>
    </citation>
    <scope>NUCLEOTIDE SEQUENCE</scope>
    <source>
        <strain evidence="3">PSN4</strain>
    </source>
</reference>
<dbReference type="Gene3D" id="2.60.120.200">
    <property type="match status" value="1"/>
</dbReference>
<dbReference type="InterPro" id="IPR050546">
    <property type="entry name" value="Glycosyl_Hydrlase_16"/>
</dbReference>
<feature type="signal peptide" evidence="1">
    <location>
        <begin position="1"/>
        <end position="22"/>
    </location>
</feature>
<gene>
    <name evidence="3" type="ORF">QBC47DRAFT_306804</name>
</gene>
<dbReference type="Proteomes" id="UP001239445">
    <property type="component" value="Unassembled WGS sequence"/>
</dbReference>
<evidence type="ECO:0000256" key="1">
    <source>
        <dbReference type="SAM" id="SignalP"/>
    </source>
</evidence>
<dbReference type="InterPro" id="IPR013320">
    <property type="entry name" value="ConA-like_dom_sf"/>
</dbReference>
<organism evidence="3 4">
    <name type="scientific">Echria macrotheca</name>
    <dbReference type="NCBI Taxonomy" id="438768"/>
    <lineage>
        <taxon>Eukaryota</taxon>
        <taxon>Fungi</taxon>
        <taxon>Dikarya</taxon>
        <taxon>Ascomycota</taxon>
        <taxon>Pezizomycotina</taxon>
        <taxon>Sordariomycetes</taxon>
        <taxon>Sordariomycetidae</taxon>
        <taxon>Sordariales</taxon>
        <taxon>Schizotheciaceae</taxon>
        <taxon>Echria</taxon>
    </lineage>
</organism>
<proteinExistence type="predicted"/>
<dbReference type="GO" id="GO:0004553">
    <property type="term" value="F:hydrolase activity, hydrolyzing O-glycosyl compounds"/>
    <property type="evidence" value="ECO:0007669"/>
    <property type="project" value="InterPro"/>
</dbReference>
<keyword evidence="1" id="KW-0732">Signal</keyword>
<feature type="domain" description="GH16" evidence="2">
    <location>
        <begin position="19"/>
        <end position="293"/>
    </location>
</feature>
<dbReference type="EMBL" id="MU839840">
    <property type="protein sequence ID" value="KAK1752209.1"/>
    <property type="molecule type" value="Genomic_DNA"/>
</dbReference>
<sequence>MPSPLAILFLLLASHLIPPSQAWTPPSYLPTYQTLFSEPFTGPSGILPSTNTWTILSADLNVNHELETYRADPRYVQLSGGNTLQLVPWRDSSSRGGWSSGRIESKYTFIPRAGAKTMVEASIRFGVGEVGTKKGIWPAFWMLGDAVRDGSGTGWPACGEVDAMETVNGVLTGYGTAHCGVFPGGVCNEPSGLAGSVTIPDQGWYRWRVVWDRTPAQWQDESIAWYLNDQLYHQLFGSQIGDLNTWASLAQRPLFFILNVAVGGDWPGYPDGNTVDGYASMMEVGYIAHYVSV</sequence>
<evidence type="ECO:0000259" key="2">
    <source>
        <dbReference type="PROSITE" id="PS51762"/>
    </source>
</evidence>
<comment type="caution">
    <text evidence="3">The sequence shown here is derived from an EMBL/GenBank/DDBJ whole genome shotgun (WGS) entry which is preliminary data.</text>
</comment>
<dbReference type="GO" id="GO:0005975">
    <property type="term" value="P:carbohydrate metabolic process"/>
    <property type="evidence" value="ECO:0007669"/>
    <property type="project" value="InterPro"/>
</dbReference>